<dbReference type="PROSITE" id="PS50075">
    <property type="entry name" value="CARRIER"/>
    <property type="match status" value="1"/>
</dbReference>
<dbReference type="PROSITE" id="PS52004">
    <property type="entry name" value="KS3_2"/>
    <property type="match status" value="1"/>
</dbReference>
<dbReference type="InterPro" id="IPR036736">
    <property type="entry name" value="ACP-like_sf"/>
</dbReference>
<dbReference type="InterPro" id="IPR049551">
    <property type="entry name" value="PKS_DH_C"/>
</dbReference>
<dbReference type="Pfam" id="PF00109">
    <property type="entry name" value="ketoacyl-synt"/>
    <property type="match status" value="1"/>
</dbReference>
<dbReference type="PROSITE" id="PS52019">
    <property type="entry name" value="PKS_MFAS_DH"/>
    <property type="match status" value="1"/>
</dbReference>
<dbReference type="Pfam" id="PF00698">
    <property type="entry name" value="Acyl_transf_1"/>
    <property type="match status" value="1"/>
</dbReference>
<dbReference type="InterPro" id="IPR049552">
    <property type="entry name" value="PKS_DH_N"/>
</dbReference>
<dbReference type="SUPFAM" id="SSF47336">
    <property type="entry name" value="ACP-like"/>
    <property type="match status" value="1"/>
</dbReference>
<dbReference type="InterPro" id="IPR049900">
    <property type="entry name" value="PKS_mFAS_DH"/>
</dbReference>
<evidence type="ECO:0000313" key="10">
    <source>
        <dbReference type="Proteomes" id="UP000319298"/>
    </source>
</evidence>
<dbReference type="InterPro" id="IPR016036">
    <property type="entry name" value="Malonyl_transacylase_ACP-bd"/>
</dbReference>
<dbReference type="Pfam" id="PF14765">
    <property type="entry name" value="PS-DH"/>
    <property type="match status" value="1"/>
</dbReference>
<dbReference type="Gene3D" id="3.30.70.250">
    <property type="entry name" value="Malonyl-CoA ACP transacylase, ACP-binding"/>
    <property type="match status" value="1"/>
</dbReference>
<dbReference type="InterPro" id="IPR013968">
    <property type="entry name" value="PKS_KR"/>
</dbReference>
<dbReference type="Gene3D" id="3.40.50.1820">
    <property type="entry name" value="alpha/beta hydrolase"/>
    <property type="match status" value="1"/>
</dbReference>
<dbReference type="SMART" id="SM00823">
    <property type="entry name" value="PKS_PP"/>
    <property type="match status" value="1"/>
</dbReference>
<dbReference type="CDD" id="cd08953">
    <property type="entry name" value="KR_2_SDR_x"/>
    <property type="match status" value="1"/>
</dbReference>
<feature type="region of interest" description="Disordered" evidence="5">
    <location>
        <begin position="1823"/>
        <end position="1847"/>
    </location>
</feature>
<dbReference type="Pfam" id="PF00550">
    <property type="entry name" value="PP-binding"/>
    <property type="match status" value="1"/>
</dbReference>
<evidence type="ECO:0000256" key="3">
    <source>
        <dbReference type="ARBA" id="ARBA00022679"/>
    </source>
</evidence>
<gene>
    <name evidence="9" type="ORF">FJN17_00850</name>
</gene>
<dbReference type="Proteomes" id="UP000319298">
    <property type="component" value="Chromosome"/>
</dbReference>
<dbReference type="InterPro" id="IPR050091">
    <property type="entry name" value="PKS_NRPS_Biosynth_Enz"/>
</dbReference>
<dbReference type="Pfam" id="PF02801">
    <property type="entry name" value="Ketoacyl-synt_C"/>
    <property type="match status" value="1"/>
</dbReference>
<evidence type="ECO:0000256" key="1">
    <source>
        <dbReference type="ARBA" id="ARBA00022450"/>
    </source>
</evidence>
<feature type="region of interest" description="C-terminal hotdog fold" evidence="4">
    <location>
        <begin position="1510"/>
        <end position="1652"/>
    </location>
</feature>
<keyword evidence="2" id="KW-0597">Phosphoprotein</keyword>
<evidence type="ECO:0000259" key="8">
    <source>
        <dbReference type="PROSITE" id="PS52019"/>
    </source>
</evidence>
<reference evidence="10" key="1">
    <citation type="submission" date="2019-06" db="EMBL/GenBank/DDBJ databases">
        <title>Whole-Genome Sequence of Bradyrhizobium sp. 3 Strain 65S1MB.</title>
        <authorList>
            <person name="Bromfield E.S.P."/>
            <person name="Cloutier S."/>
            <person name="Nguyen H.D.T."/>
        </authorList>
    </citation>
    <scope>NUCLEOTIDE SEQUENCE [LARGE SCALE GENOMIC DNA]</scope>
    <source>
        <strain evidence="10">65S1MB</strain>
    </source>
</reference>
<dbReference type="SMART" id="SM00822">
    <property type="entry name" value="PKS_KR"/>
    <property type="match status" value="1"/>
</dbReference>
<feature type="region of interest" description="N-terminal hotdog fold" evidence="4">
    <location>
        <begin position="1378"/>
        <end position="1496"/>
    </location>
</feature>
<dbReference type="Pfam" id="PF00975">
    <property type="entry name" value="Thioesterase"/>
    <property type="match status" value="1"/>
</dbReference>
<dbReference type="Pfam" id="PF08659">
    <property type="entry name" value="KR"/>
    <property type="match status" value="1"/>
</dbReference>
<dbReference type="InterPro" id="IPR016039">
    <property type="entry name" value="Thiolase-like"/>
</dbReference>
<dbReference type="InterPro" id="IPR018201">
    <property type="entry name" value="Ketoacyl_synth_AS"/>
</dbReference>
<dbReference type="Gene3D" id="3.10.129.110">
    <property type="entry name" value="Polyketide synthase dehydratase"/>
    <property type="match status" value="1"/>
</dbReference>
<keyword evidence="3" id="KW-0808">Transferase</keyword>
<evidence type="ECO:0000256" key="5">
    <source>
        <dbReference type="SAM" id="MobiDB-lite"/>
    </source>
</evidence>
<dbReference type="PROSITE" id="PS00606">
    <property type="entry name" value="KS3_1"/>
    <property type="match status" value="1"/>
</dbReference>
<dbReference type="InterPro" id="IPR016035">
    <property type="entry name" value="Acyl_Trfase/lysoPLipase"/>
</dbReference>
<organism evidence="9 10">
    <name type="scientific">Bradyrhizobium symbiodeficiens</name>
    <dbReference type="NCBI Taxonomy" id="1404367"/>
    <lineage>
        <taxon>Bacteria</taxon>
        <taxon>Pseudomonadati</taxon>
        <taxon>Pseudomonadota</taxon>
        <taxon>Alphaproteobacteria</taxon>
        <taxon>Hyphomicrobiales</taxon>
        <taxon>Nitrobacteraceae</taxon>
        <taxon>Bradyrhizobium</taxon>
    </lineage>
</organism>
<dbReference type="InterPro" id="IPR057326">
    <property type="entry name" value="KR_dom"/>
</dbReference>
<evidence type="ECO:0000256" key="4">
    <source>
        <dbReference type="PROSITE-ProRule" id="PRU01363"/>
    </source>
</evidence>
<dbReference type="InterPro" id="IPR001031">
    <property type="entry name" value="Thioesterase"/>
</dbReference>
<dbReference type="InterPro" id="IPR014030">
    <property type="entry name" value="Ketoacyl_synth_N"/>
</dbReference>
<evidence type="ECO:0000259" key="6">
    <source>
        <dbReference type="PROSITE" id="PS50075"/>
    </source>
</evidence>
<keyword evidence="1" id="KW-0596">Phosphopantetheine</keyword>
<feature type="domain" description="PKS/mFAS DH" evidence="8">
    <location>
        <begin position="1378"/>
        <end position="1652"/>
    </location>
</feature>
<feature type="compositionally biased region" description="Polar residues" evidence="5">
    <location>
        <begin position="1836"/>
        <end position="1847"/>
    </location>
</feature>
<dbReference type="SUPFAM" id="SSF53901">
    <property type="entry name" value="Thiolase-like"/>
    <property type="match status" value="1"/>
</dbReference>
<dbReference type="InterPro" id="IPR049490">
    <property type="entry name" value="C883_1060-like_KR_N"/>
</dbReference>
<dbReference type="PANTHER" id="PTHR43775">
    <property type="entry name" value="FATTY ACID SYNTHASE"/>
    <property type="match status" value="1"/>
</dbReference>
<dbReference type="SUPFAM" id="SSF55048">
    <property type="entry name" value="Probable ACP-binding domain of malonyl-CoA ACP transacylase"/>
    <property type="match status" value="1"/>
</dbReference>
<dbReference type="RefSeq" id="WP_140477493.1">
    <property type="nucleotide sequence ID" value="NZ_CP041090.2"/>
</dbReference>
<feature type="active site" description="Proton donor; for dehydratase activity" evidence="4">
    <location>
        <position position="1569"/>
    </location>
</feature>
<dbReference type="InterPro" id="IPR020841">
    <property type="entry name" value="PKS_Beta-ketoAc_synthase_dom"/>
</dbReference>
<dbReference type="Pfam" id="PF21394">
    <property type="entry name" value="Beta-ketacyl_N"/>
    <property type="match status" value="1"/>
</dbReference>
<accession>A0ABX5W157</accession>
<feature type="active site" description="Proton acceptor; for dehydratase activity" evidence="4">
    <location>
        <position position="1409"/>
    </location>
</feature>
<dbReference type="Gene3D" id="3.30.70.3290">
    <property type="match status" value="1"/>
</dbReference>
<feature type="domain" description="Carrier" evidence="6">
    <location>
        <begin position="1743"/>
        <end position="1818"/>
    </location>
</feature>
<dbReference type="InterPro" id="IPR014031">
    <property type="entry name" value="Ketoacyl_synth_C"/>
</dbReference>
<dbReference type="InterPro" id="IPR042104">
    <property type="entry name" value="PKS_dehydratase_sf"/>
</dbReference>
<dbReference type="SMART" id="SM00826">
    <property type="entry name" value="PKS_DH"/>
    <property type="match status" value="1"/>
</dbReference>
<evidence type="ECO:0000259" key="7">
    <source>
        <dbReference type="PROSITE" id="PS52004"/>
    </source>
</evidence>
<dbReference type="CDD" id="cd00833">
    <property type="entry name" value="PKS"/>
    <property type="match status" value="1"/>
</dbReference>
<dbReference type="SMART" id="SM00827">
    <property type="entry name" value="PKS_AT"/>
    <property type="match status" value="1"/>
</dbReference>
<dbReference type="SUPFAM" id="SSF52151">
    <property type="entry name" value="FabD/lysophospholipase-like"/>
    <property type="match status" value="1"/>
</dbReference>
<feature type="domain" description="Ketosynthase family 3 (KS3)" evidence="7">
    <location>
        <begin position="12"/>
        <end position="439"/>
    </location>
</feature>
<dbReference type="InterPro" id="IPR020802">
    <property type="entry name" value="TesA-like"/>
</dbReference>
<dbReference type="Gene3D" id="3.40.50.720">
    <property type="entry name" value="NAD(P)-binding Rossmann-like Domain"/>
    <property type="match status" value="1"/>
</dbReference>
<dbReference type="InterPro" id="IPR029058">
    <property type="entry name" value="AB_hydrolase_fold"/>
</dbReference>
<dbReference type="Gene3D" id="1.10.1200.10">
    <property type="entry name" value="ACP-like"/>
    <property type="match status" value="1"/>
</dbReference>
<evidence type="ECO:0000256" key="2">
    <source>
        <dbReference type="ARBA" id="ARBA00022553"/>
    </source>
</evidence>
<dbReference type="InterPro" id="IPR014043">
    <property type="entry name" value="Acyl_transferase_dom"/>
</dbReference>
<dbReference type="SUPFAM" id="SSF53474">
    <property type="entry name" value="alpha/beta-Hydrolases"/>
    <property type="match status" value="1"/>
</dbReference>
<dbReference type="SUPFAM" id="SSF51735">
    <property type="entry name" value="NAD(P)-binding Rossmann-fold domains"/>
    <property type="match status" value="2"/>
</dbReference>
<dbReference type="EMBL" id="CP041090">
    <property type="protein sequence ID" value="QDF36227.1"/>
    <property type="molecule type" value="Genomic_DNA"/>
</dbReference>
<dbReference type="Pfam" id="PF22621">
    <property type="entry name" value="CurL-like_PKS_C"/>
    <property type="match status" value="1"/>
</dbReference>
<proteinExistence type="predicted"/>
<evidence type="ECO:0000313" key="9">
    <source>
        <dbReference type="EMBL" id="QDF36227.1"/>
    </source>
</evidence>
<protein>
    <submittedName>
        <fullName evidence="9">SDR family oxidoreductase</fullName>
    </submittedName>
</protein>
<dbReference type="InterPro" id="IPR020807">
    <property type="entry name" value="PKS_DH"/>
</dbReference>
<dbReference type="Gene3D" id="3.40.47.10">
    <property type="match status" value="1"/>
</dbReference>
<dbReference type="SMART" id="SM00824">
    <property type="entry name" value="PKS_TE"/>
    <property type="match status" value="1"/>
</dbReference>
<keyword evidence="10" id="KW-1185">Reference proteome</keyword>
<dbReference type="Pfam" id="PF21089">
    <property type="entry name" value="PKS_DH_N"/>
    <property type="match status" value="1"/>
</dbReference>
<dbReference type="SMART" id="SM00825">
    <property type="entry name" value="PKS_KS"/>
    <property type="match status" value="1"/>
</dbReference>
<dbReference type="Gene3D" id="3.40.366.10">
    <property type="entry name" value="Malonyl-Coenzyme A Acyl Carrier Protein, domain 2"/>
    <property type="match status" value="1"/>
</dbReference>
<dbReference type="InterPro" id="IPR020806">
    <property type="entry name" value="PKS_PP-bd"/>
</dbReference>
<dbReference type="InterPro" id="IPR036291">
    <property type="entry name" value="NAD(P)-bd_dom_sf"/>
</dbReference>
<dbReference type="InterPro" id="IPR009081">
    <property type="entry name" value="PP-bd_ACP"/>
</dbReference>
<sequence length="2139" mass="232100">MTSTGATSGSETPSIAVIGMAGRFPGASSVAKFWENIRESRETVRVFTEQELLAVGERPEVLRDPSYVKACGYLDGIDQFDAAFFGISPRDAAVFDPQHRLFLECSSEAFEDAGYVGAKVDGPVAVFAASGASEYFTYNLTTNEEVLRSIGAWLLRHTGNDPNFLATRVSYELDLVGPSMNVQTACSSSLVAVHLACQSLLNGECDMALAGASTIYPEQRGYLYRPGEILSPDGHCRPFDAQAGGTVMASAVGCVVLKRLSDALRDGDCIRAVIRGSAINNDGSDKVGYLAPSISGQARVISEALDLADVAPEEVSYIEAHGTGTLIGDPIEIAALVEAFGPDVQHQSCAIGSVKSNIGHAGEAAGMCSLIKTICALEHRELPATLHYQTPNPQADFSASPFFVNASLRPWPVASGKTRIAGVTSLGAGGTNAHLILEEAPRRVLQTRQETEPQLLLLSSRTSAALEVATRNLADHLGTNPRQPLDEVAFTLMAGREAFGVRRSLVARDAASAAAQLEACDPRRIVTGTARRERTSTVFLFPGGGAQYAGMSAELYEKEPVFREALDACIAVVQPRIPVDLRRLMFPSPYAVAEADRQLESPSLALPALFAVEYALAMLLRSWGLVPDALIGHSAGEYAAACVSGVLSMPDAMSLVALRGKLFETLPRGAMLSVALSEEQMLPRLGSELSLAAVNAPSLCVASGPVDAIERLEAELAAEQIDHTRIHINVAAHSSMLEPILREFERFCQPIRFQKPAIPFVSNLTGTWITDAEAMDPAYWVRHLRNTVRFDQGARTVLESGRRALLEVGPGRTLASLYRQQPGKAAVVTTSLRHPSELASDVVFLKEAVGRLWVAGIELDPSRFFAQNSQRRVPLPTYPFERQRYWIDKGVQATTTTSLTRRPDLGRWFSAPAFVRAAPSGQLPEEELRKPWLVLADGSPLAVAIVKRLRATGARVATVTAAPQFAERGALRFTIDPTRAADYSRLMEGLRRQDALPAHIVHLWGLAPRPRRFFGSSDDADLAAWDVGAVQNFYSLLFLAQALTFEVEQVRLTAIGTAIEALPGERELHPEKSALMGVCRVLPREMPGASCSVLDVVVPPAKSTAEALLADRLLGELCSSKRDPLVILRDGGRWVQRFDPLALDPAPHMRSWLRPGGVYLVTGGLGGIGLELMQHLALHSKARLVCVGRSAMPQESAWDRWLQDHGADDSTSRKIEKVRALRALGAEVMLAAADVTDRDAMADVVTEATRRFGRINGVFHCAGVLKDQLIALRAPETQSAVLSVKAKGALVLQSLFCDGDLDVLVNFSSVSSILGLAGQVDYTAANAVLDAVAKARTARGSRTRTVSINWNAWKEVGMLATLVHEHQRTTAGEIPGASPLLGDCVRDDIKQALFRSVLHPRTHWPLGEHVVRNGQAVIPGTGFLELARAALAYRPENRAVEIRDLTFLQPLAVGLDEERPINIRLNRESDHSLAIYGESEEQLYATARVAYVDAPAAPRQSVSSIRGRCRERGEVVNNRLVQKFMDFGPRWANLRAINLGEGEALIDLALPPALASDLATYALHPALLDMATGAAQQLIPGFAGHDDFYVPFSYGHVLVRRPVLATFSSHVRLRAADGKSAIFDVTLLDEDGNELVSIERFMMRRIDAFAANPASPRLPRPDGRETAEESFLREGMTTAEGLEALDRIMACDVSPQIVASTLDLSLWLDRLDQGSRGTPAEEVNWSIGTPGLVRPGGDAGFRAPRDAIERDLAAIWQDMLGIQKVSIDDDFFELGGQSLFAMRLFNRIRKEHGVELPLSVLFQAPTIAATAALLREAKGLTEIDPSTDSAGELPQTKAQDLPSSQGASPVIDHVASARLPAEPRSLVEIARGGDRPPLFCVHGAGGNVLNFRDLSWGLHHDQPFFALQARGVDGRSSPHTSIEEMARAYIAEIRAFRPHGPYLLAGYSGGGVVAFEMTQQLAALGEEVPLLVLFDTFHPQMPIRTVSLDRMLLRLRKEGLGYIKEIVGKRRERAHVAREQSQIRRHVRANEPVPHTLRDRQLTDNFGQAAARYMPRPWHGKAILFRAESIPYIYGGGGPYYGWESVITGGLKTVMIPGNHDTLLLGANAKVLRGPLNAALDEANSRKPRQSVESERAGL</sequence>
<dbReference type="PANTHER" id="PTHR43775:SF37">
    <property type="entry name" value="SI:DKEY-61P9.11"/>
    <property type="match status" value="1"/>
</dbReference>
<reference evidence="9 10" key="2">
    <citation type="journal article" date="2020" name="Int. J. Syst. Evol. Microbiol.">
        <title>Description and complete genome sequences of Bradyrhizobium symbiodeficiens sp. nov., a non-symbiotic bacterium associated with legumes native to Canada.</title>
        <authorList>
            <person name="Bromfield E.S.P."/>
            <person name="Cloutier S."/>
            <person name="Nguyen H.D.T."/>
        </authorList>
    </citation>
    <scope>NUCLEOTIDE SEQUENCE [LARGE SCALE GENOMIC DNA]</scope>
    <source>
        <strain evidence="9 10">65S1MB</strain>
    </source>
</reference>
<name>A0ABX5W157_9BRAD</name>
<dbReference type="InterPro" id="IPR001227">
    <property type="entry name" value="Ac_transferase_dom_sf"/>
</dbReference>